<feature type="transmembrane region" description="Helical" evidence="2">
    <location>
        <begin position="54"/>
        <end position="73"/>
    </location>
</feature>
<feature type="compositionally biased region" description="Polar residues" evidence="1">
    <location>
        <begin position="1"/>
        <end position="10"/>
    </location>
</feature>
<dbReference type="EMBL" id="AUBJ02000001">
    <property type="protein sequence ID" value="MCP2331927.1"/>
    <property type="molecule type" value="Genomic_DNA"/>
</dbReference>
<evidence type="ECO:0000313" key="4">
    <source>
        <dbReference type="Proteomes" id="UP000791080"/>
    </source>
</evidence>
<accession>A0ABT1JHF0</accession>
<keyword evidence="2" id="KW-1133">Transmembrane helix</keyword>
<dbReference type="RefSeq" id="WP_026418190.1">
    <property type="nucleotide sequence ID" value="NZ_AUBJ02000001.1"/>
</dbReference>
<dbReference type="Proteomes" id="UP000791080">
    <property type="component" value="Unassembled WGS sequence"/>
</dbReference>
<protein>
    <recommendedName>
        <fullName evidence="5">RDD domain-containing protein</fullName>
    </recommendedName>
</protein>
<gene>
    <name evidence="3" type="ORF">G443_002197</name>
</gene>
<reference evidence="3 4" key="1">
    <citation type="submission" date="2013-07" db="EMBL/GenBank/DDBJ databases">
        <authorList>
            <consortium name="DOE Joint Genome Institute"/>
            <person name="Reeve W."/>
            <person name="Huntemann M."/>
            <person name="Han J."/>
            <person name="Chen A."/>
            <person name="Kyrpides N."/>
            <person name="Mavromatis K."/>
            <person name="Markowitz V."/>
            <person name="Palaniappan K."/>
            <person name="Ivanova N."/>
            <person name="Schaumberg A."/>
            <person name="Pati A."/>
            <person name="Liolios K."/>
            <person name="Nordberg H.P."/>
            <person name="Cantor M.N."/>
            <person name="Hua S.X."/>
            <person name="Woyke T."/>
        </authorList>
    </citation>
    <scope>NUCLEOTIDE SEQUENCE [LARGE SCALE GENOMIC DNA]</scope>
    <source>
        <strain evidence="3 4">DSM 43889</strain>
    </source>
</reference>
<keyword evidence="4" id="KW-1185">Reference proteome</keyword>
<evidence type="ECO:0008006" key="5">
    <source>
        <dbReference type="Google" id="ProtNLM"/>
    </source>
</evidence>
<evidence type="ECO:0000256" key="2">
    <source>
        <dbReference type="SAM" id="Phobius"/>
    </source>
</evidence>
<feature type="transmembrane region" description="Helical" evidence="2">
    <location>
        <begin position="119"/>
        <end position="139"/>
    </location>
</feature>
<feature type="compositionally biased region" description="Basic and acidic residues" evidence="1">
    <location>
        <begin position="18"/>
        <end position="38"/>
    </location>
</feature>
<evidence type="ECO:0000313" key="3">
    <source>
        <dbReference type="EMBL" id="MCP2331927.1"/>
    </source>
</evidence>
<keyword evidence="2" id="KW-0472">Membrane</keyword>
<dbReference type="InterPro" id="IPR016795">
    <property type="entry name" value="UCP021697"/>
</dbReference>
<reference evidence="3 4" key="2">
    <citation type="submission" date="2022-06" db="EMBL/GenBank/DDBJ databases">
        <title>Genomic Encyclopedia of Type Strains, Phase I: the one thousand microbial genomes (KMG-I) project.</title>
        <authorList>
            <person name="Kyrpides N."/>
        </authorList>
    </citation>
    <scope>NUCLEOTIDE SEQUENCE [LARGE SCALE GENOMIC DNA]</scope>
    <source>
        <strain evidence="3 4">DSM 43889</strain>
    </source>
</reference>
<name>A0ABT1JHF0_ACTCY</name>
<evidence type="ECO:0000256" key="1">
    <source>
        <dbReference type="SAM" id="MobiDB-lite"/>
    </source>
</evidence>
<keyword evidence="2" id="KW-0812">Transmembrane</keyword>
<dbReference type="PIRSF" id="PIRSF021697">
    <property type="entry name" value="UCP021697"/>
    <property type="match status" value="1"/>
</dbReference>
<dbReference type="PANTHER" id="PTHR36115">
    <property type="entry name" value="PROLINE-RICH ANTIGEN HOMOLOG-RELATED"/>
    <property type="match status" value="1"/>
</dbReference>
<sequence length="159" mass="17053">MNRWTGSWLSGPSAALDPEGRRAAAEAENQRWRGERLGLPETGPGSVARPRRKLAALLVDLIMAALVAGLFTAPELPRNWSLLAWVLLTVVPVAVAGFTPGMALLGIRVARLGGAARVGLPRAAGRTVMIFFLIPAVVWDLDYRGLHDRALGTVVVNTR</sequence>
<comment type="caution">
    <text evidence="3">The sequence shown here is derived from an EMBL/GenBank/DDBJ whole genome shotgun (WGS) entry which is preliminary data.</text>
</comment>
<feature type="region of interest" description="Disordered" evidence="1">
    <location>
        <begin position="1"/>
        <end position="47"/>
    </location>
</feature>
<dbReference type="PANTHER" id="PTHR36115:SF6">
    <property type="entry name" value="PROLINE-RICH ANTIGEN HOMOLOG"/>
    <property type="match status" value="1"/>
</dbReference>
<feature type="transmembrane region" description="Helical" evidence="2">
    <location>
        <begin position="85"/>
        <end position="107"/>
    </location>
</feature>
<proteinExistence type="predicted"/>
<organism evidence="3 4">
    <name type="scientific">Actinoalloteichus caeruleus DSM 43889</name>
    <dbReference type="NCBI Taxonomy" id="1120930"/>
    <lineage>
        <taxon>Bacteria</taxon>
        <taxon>Bacillati</taxon>
        <taxon>Actinomycetota</taxon>
        <taxon>Actinomycetes</taxon>
        <taxon>Pseudonocardiales</taxon>
        <taxon>Pseudonocardiaceae</taxon>
        <taxon>Actinoalloteichus</taxon>
        <taxon>Actinoalloteichus cyanogriseus</taxon>
    </lineage>
</organism>
<dbReference type="InterPro" id="IPR051791">
    <property type="entry name" value="Pra-immunoreactive"/>
</dbReference>